<dbReference type="KEGG" id="lak:112041269"/>
<dbReference type="Pfam" id="PF00656">
    <property type="entry name" value="Peptidase_C14"/>
    <property type="match status" value="1"/>
</dbReference>
<organism evidence="3 4">
    <name type="scientific">Lingula anatina</name>
    <name type="common">Brachiopod</name>
    <name type="synonym">Lingula unguis</name>
    <dbReference type="NCBI Taxonomy" id="7574"/>
    <lineage>
        <taxon>Eukaryota</taxon>
        <taxon>Metazoa</taxon>
        <taxon>Spiralia</taxon>
        <taxon>Lophotrochozoa</taxon>
        <taxon>Brachiopoda</taxon>
        <taxon>Linguliformea</taxon>
        <taxon>Lingulata</taxon>
        <taxon>Lingulida</taxon>
        <taxon>Linguloidea</taxon>
        <taxon>Lingulidae</taxon>
        <taxon>Lingula</taxon>
    </lineage>
</organism>
<dbReference type="InterPro" id="IPR029030">
    <property type="entry name" value="Caspase-like_dom_sf"/>
</dbReference>
<dbReference type="PROSITE" id="PS01121">
    <property type="entry name" value="CASPASE_HIS"/>
    <property type="match status" value="1"/>
</dbReference>
<feature type="domain" description="Caspase family p20" evidence="2">
    <location>
        <begin position="40"/>
        <end position="129"/>
    </location>
</feature>
<gene>
    <name evidence="4" type="primary">LOC112041269</name>
</gene>
<dbReference type="PANTHER" id="PTHR22576">
    <property type="entry name" value="MUCOSA ASSOCIATED LYMPHOID TISSUE LYMPHOMA TRANSLOCATION PROTEIN 1/PARACASPASE"/>
    <property type="match status" value="1"/>
</dbReference>
<accession>A0A2R2MIA0</accession>
<dbReference type="InParanoid" id="A0A2R2MIA0"/>
<dbReference type="GO" id="GO:0006508">
    <property type="term" value="P:proteolysis"/>
    <property type="evidence" value="ECO:0007669"/>
    <property type="project" value="InterPro"/>
</dbReference>
<dbReference type="RefSeq" id="XP_023929938.1">
    <property type="nucleotide sequence ID" value="XM_024074170.1"/>
</dbReference>
<evidence type="ECO:0000259" key="2">
    <source>
        <dbReference type="PROSITE" id="PS50208"/>
    </source>
</evidence>
<dbReference type="SMART" id="SM00115">
    <property type="entry name" value="CASc"/>
    <property type="match status" value="1"/>
</dbReference>
<keyword evidence="3" id="KW-1185">Reference proteome</keyword>
<dbReference type="PANTHER" id="PTHR22576:SF41">
    <property type="entry name" value="CASPASE 14, APOPTOSIS-RELATED CYSTEINE PEPTIDASE"/>
    <property type="match status" value="1"/>
</dbReference>
<dbReference type="Gene3D" id="3.40.50.1460">
    <property type="match status" value="1"/>
</dbReference>
<dbReference type="Proteomes" id="UP000085678">
    <property type="component" value="Unplaced"/>
</dbReference>
<evidence type="ECO:0000313" key="3">
    <source>
        <dbReference type="Proteomes" id="UP000085678"/>
    </source>
</evidence>
<dbReference type="SUPFAM" id="SSF52129">
    <property type="entry name" value="Caspase-like"/>
    <property type="match status" value="1"/>
</dbReference>
<evidence type="ECO:0000313" key="4">
    <source>
        <dbReference type="RefSeq" id="XP_023929938.1"/>
    </source>
</evidence>
<name>A0A2R2MIA0_LINAN</name>
<dbReference type="GeneID" id="112041269"/>
<dbReference type="GO" id="GO:0004197">
    <property type="term" value="F:cysteine-type endopeptidase activity"/>
    <property type="evidence" value="ECO:0007669"/>
    <property type="project" value="InterPro"/>
</dbReference>
<dbReference type="InterPro" id="IPR016129">
    <property type="entry name" value="Caspase_his_AS"/>
</dbReference>
<dbReference type="OrthoDB" id="6061720at2759"/>
<evidence type="ECO:0000256" key="1">
    <source>
        <dbReference type="ARBA" id="ARBA00010134"/>
    </source>
</evidence>
<comment type="similarity">
    <text evidence="1">Belongs to the peptidase C14A family.</text>
</comment>
<dbReference type="InterPro" id="IPR001309">
    <property type="entry name" value="Pept_C14_p20"/>
</dbReference>
<sequence length="272" mass="30248">MVSRGKNGSVFGALAPSRERDQAMLEDTENIEKTFTQSGMNYDVFKIRDKTSVDLMVELTGYAELANGNNHYQSFAIFVLSHGDKGQILAADGQPIAMSTIANTFSTEQHPNLDGKPRVVIFQACLGNKKPEFTTGTLKDDLLKACDEGNDEENVKQLKSTKEVESDHFTDPIQYIDPITDEHSIPSADGPDFVFGFATLPGCTAIRTPEGSPFIKLLMDEIRSDIKYGHPIRKSVIEMLQTVNDRMLQDHCICIQMSTNISDFERHPSIPK</sequence>
<protein>
    <submittedName>
        <fullName evidence="4">Caspase-8-like</fullName>
    </submittedName>
</protein>
<dbReference type="STRING" id="7574.A0A2R2MIA0"/>
<dbReference type="PROSITE" id="PS50208">
    <property type="entry name" value="CASPASE_P20"/>
    <property type="match status" value="1"/>
</dbReference>
<dbReference type="InterPro" id="IPR052039">
    <property type="entry name" value="Caspase-related_regulators"/>
</dbReference>
<dbReference type="InterPro" id="IPR011600">
    <property type="entry name" value="Pept_C14_caspase"/>
</dbReference>
<proteinExistence type="inferred from homology"/>
<reference evidence="4" key="1">
    <citation type="submission" date="2025-08" db="UniProtKB">
        <authorList>
            <consortium name="RefSeq"/>
        </authorList>
    </citation>
    <scope>IDENTIFICATION</scope>
    <source>
        <tissue evidence="4">Gonads</tissue>
    </source>
</reference>
<dbReference type="AlphaFoldDB" id="A0A2R2MIA0"/>
<dbReference type="InterPro" id="IPR015917">
    <property type="entry name" value="Pept_C14A"/>
</dbReference>
<dbReference type="PRINTS" id="PR00376">
    <property type="entry name" value="IL1BCENZYME"/>
</dbReference>